<evidence type="ECO:0000256" key="10">
    <source>
        <dbReference type="ARBA" id="ARBA00023012"/>
    </source>
</evidence>
<dbReference type="Pfam" id="PF02518">
    <property type="entry name" value="HATPase_c"/>
    <property type="match status" value="1"/>
</dbReference>
<dbReference type="GO" id="GO:0005886">
    <property type="term" value="C:plasma membrane"/>
    <property type="evidence" value="ECO:0007669"/>
    <property type="project" value="UniProtKB-SubCell"/>
</dbReference>
<keyword evidence="9" id="KW-0067">ATP-binding</keyword>
<feature type="transmembrane region" description="Helical" evidence="13">
    <location>
        <begin position="115"/>
        <end position="132"/>
    </location>
</feature>
<dbReference type="InterPro" id="IPR036890">
    <property type="entry name" value="HATPase_C_sf"/>
</dbReference>
<evidence type="ECO:0000256" key="8">
    <source>
        <dbReference type="ARBA" id="ARBA00022777"/>
    </source>
</evidence>
<feature type="transmembrane region" description="Helical" evidence="13">
    <location>
        <begin position="88"/>
        <end position="108"/>
    </location>
</feature>
<evidence type="ECO:0000313" key="15">
    <source>
        <dbReference type="EMBL" id="GET21928.1"/>
    </source>
</evidence>
<keyword evidence="13" id="KW-0812">Transmembrane</keyword>
<gene>
    <name evidence="16" type="ORF">CLV93_104119</name>
    <name evidence="15" type="ORF">JCM18694_21740</name>
</gene>
<evidence type="ECO:0000256" key="9">
    <source>
        <dbReference type="ARBA" id="ARBA00022840"/>
    </source>
</evidence>
<feature type="transmembrane region" description="Helical" evidence="13">
    <location>
        <begin position="61"/>
        <end position="82"/>
    </location>
</feature>
<dbReference type="EC" id="2.7.13.3" evidence="3"/>
<organism evidence="16 17">
    <name type="scientific">Prolixibacter denitrificans</name>
    <dbReference type="NCBI Taxonomy" id="1541063"/>
    <lineage>
        <taxon>Bacteria</taxon>
        <taxon>Pseudomonadati</taxon>
        <taxon>Bacteroidota</taxon>
        <taxon>Bacteroidia</taxon>
        <taxon>Marinilabiliales</taxon>
        <taxon>Prolixibacteraceae</taxon>
        <taxon>Prolixibacter</taxon>
    </lineage>
</organism>
<keyword evidence="13" id="KW-1133">Transmembrane helix</keyword>
<accession>A0A2P8CE66</accession>
<evidence type="ECO:0000256" key="1">
    <source>
        <dbReference type="ARBA" id="ARBA00000085"/>
    </source>
</evidence>
<dbReference type="SUPFAM" id="SSF47384">
    <property type="entry name" value="Homodimeric domain of signal transducing histidine kinase"/>
    <property type="match status" value="1"/>
</dbReference>
<dbReference type="SMART" id="SM00387">
    <property type="entry name" value="HATPase_c"/>
    <property type="match status" value="1"/>
</dbReference>
<dbReference type="PRINTS" id="PR00344">
    <property type="entry name" value="BCTRLSENSOR"/>
</dbReference>
<evidence type="ECO:0000256" key="4">
    <source>
        <dbReference type="ARBA" id="ARBA00022475"/>
    </source>
</evidence>
<evidence type="ECO:0000256" key="5">
    <source>
        <dbReference type="ARBA" id="ARBA00022553"/>
    </source>
</evidence>
<protein>
    <recommendedName>
        <fullName evidence="3">histidine kinase</fullName>
        <ecNumber evidence="3">2.7.13.3</ecNumber>
    </recommendedName>
</protein>
<comment type="subcellular location">
    <subcellularLocation>
        <location evidence="2">Cell membrane</location>
    </subcellularLocation>
</comment>
<dbReference type="InterPro" id="IPR004358">
    <property type="entry name" value="Sig_transdc_His_kin-like_C"/>
</dbReference>
<evidence type="ECO:0000256" key="7">
    <source>
        <dbReference type="ARBA" id="ARBA00022741"/>
    </source>
</evidence>
<dbReference type="Proteomes" id="UP000396862">
    <property type="component" value="Unassembled WGS sequence"/>
</dbReference>
<keyword evidence="8 16" id="KW-0418">Kinase</keyword>
<dbReference type="Proteomes" id="UP000240621">
    <property type="component" value="Unassembled WGS sequence"/>
</dbReference>
<dbReference type="EMBL" id="BLAU01000001">
    <property type="protein sequence ID" value="GET21928.1"/>
    <property type="molecule type" value="Genomic_DNA"/>
</dbReference>
<keyword evidence="5" id="KW-0597">Phosphoprotein</keyword>
<keyword evidence="10" id="KW-0902">Two-component regulatory system</keyword>
<dbReference type="PANTHER" id="PTHR43711:SF31">
    <property type="entry name" value="HISTIDINE KINASE"/>
    <property type="match status" value="1"/>
</dbReference>
<keyword evidence="11 13" id="KW-0472">Membrane</keyword>
<name>A0A2P8CE66_9BACT</name>
<comment type="caution">
    <text evidence="16">The sequence shown here is derived from an EMBL/GenBank/DDBJ whole genome shotgun (WGS) entry which is preliminary data.</text>
</comment>
<feature type="transmembrane region" description="Helical" evidence="13">
    <location>
        <begin position="138"/>
        <end position="157"/>
    </location>
</feature>
<dbReference type="GO" id="GO:0000155">
    <property type="term" value="F:phosphorelay sensor kinase activity"/>
    <property type="evidence" value="ECO:0007669"/>
    <property type="project" value="InterPro"/>
</dbReference>
<evidence type="ECO:0000256" key="12">
    <source>
        <dbReference type="SAM" id="Coils"/>
    </source>
</evidence>
<dbReference type="FunFam" id="3.30.565.10:FF:000023">
    <property type="entry name" value="PAS domain-containing sensor histidine kinase"/>
    <property type="match status" value="1"/>
</dbReference>
<keyword evidence="12" id="KW-0175">Coiled coil</keyword>
<evidence type="ECO:0000313" key="17">
    <source>
        <dbReference type="Proteomes" id="UP000240621"/>
    </source>
</evidence>
<dbReference type="Gene3D" id="1.10.287.130">
    <property type="match status" value="1"/>
</dbReference>
<evidence type="ECO:0000256" key="6">
    <source>
        <dbReference type="ARBA" id="ARBA00022679"/>
    </source>
</evidence>
<evidence type="ECO:0000256" key="11">
    <source>
        <dbReference type="ARBA" id="ARBA00023136"/>
    </source>
</evidence>
<dbReference type="AlphaFoldDB" id="A0A2P8CE66"/>
<comment type="catalytic activity">
    <reaction evidence="1">
        <text>ATP + protein L-histidine = ADP + protein N-phospho-L-histidine.</text>
        <dbReference type="EC" id="2.7.13.3"/>
    </reaction>
</comment>
<dbReference type="Gene3D" id="3.30.565.10">
    <property type="entry name" value="Histidine kinase-like ATPase, C-terminal domain"/>
    <property type="match status" value="1"/>
</dbReference>
<evidence type="ECO:0000259" key="14">
    <source>
        <dbReference type="PROSITE" id="PS50109"/>
    </source>
</evidence>
<dbReference type="InterPro" id="IPR003661">
    <property type="entry name" value="HisK_dim/P_dom"/>
</dbReference>
<feature type="domain" description="Histidine kinase" evidence="14">
    <location>
        <begin position="266"/>
        <end position="482"/>
    </location>
</feature>
<keyword evidence="18" id="KW-1185">Reference proteome</keyword>
<keyword evidence="7" id="KW-0547">Nucleotide-binding</keyword>
<keyword evidence="4" id="KW-1003">Cell membrane</keyword>
<sequence>MRLHPVTLLFSGQKETESKFKKQYFSESLPQFRFAFLLLTILYAGFSIVDYLYIPNRLTTFLFIRFGIVLPLMAGTLFLSYSQYFERVWQGLLTLCYIVAGAGISYMLILEPENFSYYGGLMLVFAAGYFFIKLRFLYASIAGWIVLIAFIVGKVIAQQTFSELLVISIFFFTAMNLIGMFGSYYLEYYSRRNFFQHQQNLEQQNLLNEAHQNREKEIQQRTLELKQRNNRLEHELERSRIIENELIRVKEKAEESDRLKTAFITNLSHELRTPLNSIIGFAYLLSDDDIEQKERFEYQRIIHQQTDQMLSQINDIVEISKIESGRYEIDFVQCNLKNICQNVTQTMRKQLLPEVELIIDEKSENQIIPDVKTDCDRLTQILKQLISNAIKYTQKGEIKVGYSINQRERLLQFYVSDTGIGISEENRQKIFQRFTKLDPFAQGTGLGLSICKALIEQMGGNIDLESSPGNGTTFRFSIPYAPVETTVS</sequence>
<dbReference type="SUPFAM" id="SSF55874">
    <property type="entry name" value="ATPase domain of HSP90 chaperone/DNA topoisomerase II/histidine kinase"/>
    <property type="match status" value="1"/>
</dbReference>
<evidence type="ECO:0000256" key="13">
    <source>
        <dbReference type="SAM" id="Phobius"/>
    </source>
</evidence>
<evidence type="ECO:0000256" key="3">
    <source>
        <dbReference type="ARBA" id="ARBA00012438"/>
    </source>
</evidence>
<dbReference type="PROSITE" id="PS50109">
    <property type="entry name" value="HIS_KIN"/>
    <property type="match status" value="1"/>
</dbReference>
<evidence type="ECO:0000256" key="2">
    <source>
        <dbReference type="ARBA" id="ARBA00004236"/>
    </source>
</evidence>
<feature type="transmembrane region" description="Helical" evidence="13">
    <location>
        <begin position="34"/>
        <end position="54"/>
    </location>
</feature>
<dbReference type="InterPro" id="IPR005467">
    <property type="entry name" value="His_kinase_dom"/>
</dbReference>
<evidence type="ECO:0000313" key="18">
    <source>
        <dbReference type="Proteomes" id="UP000396862"/>
    </source>
</evidence>
<dbReference type="GO" id="GO:0005524">
    <property type="term" value="F:ATP binding"/>
    <property type="evidence" value="ECO:0007669"/>
    <property type="project" value="UniProtKB-KW"/>
</dbReference>
<dbReference type="SMART" id="SM00388">
    <property type="entry name" value="HisKA"/>
    <property type="match status" value="1"/>
</dbReference>
<dbReference type="PANTHER" id="PTHR43711">
    <property type="entry name" value="TWO-COMPONENT HISTIDINE KINASE"/>
    <property type="match status" value="1"/>
</dbReference>
<dbReference type="Pfam" id="PF00512">
    <property type="entry name" value="HisKA"/>
    <property type="match status" value="1"/>
</dbReference>
<dbReference type="RefSeq" id="WP_170108913.1">
    <property type="nucleotide sequence ID" value="NZ_BLAU01000001.1"/>
</dbReference>
<dbReference type="InterPro" id="IPR050736">
    <property type="entry name" value="Sensor_HK_Regulatory"/>
</dbReference>
<dbReference type="InterPro" id="IPR003594">
    <property type="entry name" value="HATPase_dom"/>
</dbReference>
<reference evidence="15 18" key="2">
    <citation type="submission" date="2019-10" db="EMBL/GenBank/DDBJ databases">
        <title>Prolixibacter strains distinguished by the presence of nitrate reductase genes were adept at nitrate-dependent anaerobic corrosion of metallic iron and carbon steel.</title>
        <authorList>
            <person name="Iino T."/>
            <person name="Shono N."/>
            <person name="Ito K."/>
            <person name="Nakamura R."/>
            <person name="Sueoka K."/>
            <person name="Harayama S."/>
            <person name="Ohkuma M."/>
        </authorList>
    </citation>
    <scope>NUCLEOTIDE SEQUENCE [LARGE SCALE GENOMIC DNA]</scope>
    <source>
        <strain evidence="15 18">MIC1-1</strain>
    </source>
</reference>
<dbReference type="EMBL" id="PYGC01000004">
    <property type="protein sequence ID" value="PSK83189.1"/>
    <property type="molecule type" value="Genomic_DNA"/>
</dbReference>
<keyword evidence="6" id="KW-0808">Transferase</keyword>
<feature type="coiled-coil region" evidence="12">
    <location>
        <begin position="201"/>
        <end position="235"/>
    </location>
</feature>
<reference evidence="16 17" key="1">
    <citation type="submission" date="2018-03" db="EMBL/GenBank/DDBJ databases">
        <title>Genomic Encyclopedia of Archaeal and Bacterial Type Strains, Phase II (KMG-II): from individual species to whole genera.</title>
        <authorList>
            <person name="Goeker M."/>
        </authorList>
    </citation>
    <scope>NUCLEOTIDE SEQUENCE [LARGE SCALE GENOMIC DNA]</scope>
    <source>
        <strain evidence="16 17">DSM 27267</strain>
    </source>
</reference>
<evidence type="ECO:0000313" key="16">
    <source>
        <dbReference type="EMBL" id="PSK83189.1"/>
    </source>
</evidence>
<dbReference type="CDD" id="cd00082">
    <property type="entry name" value="HisKA"/>
    <property type="match status" value="1"/>
</dbReference>
<dbReference type="InterPro" id="IPR036097">
    <property type="entry name" value="HisK_dim/P_sf"/>
</dbReference>
<feature type="transmembrane region" description="Helical" evidence="13">
    <location>
        <begin position="164"/>
        <end position="186"/>
    </location>
</feature>
<proteinExistence type="predicted"/>